<protein>
    <submittedName>
        <fullName evidence="1">Uncharacterized protein</fullName>
    </submittedName>
</protein>
<dbReference type="AlphaFoldDB" id="A0AAQ2WXJ1"/>
<dbReference type="Proteomes" id="UP001164544">
    <property type="component" value="Chromosome"/>
</dbReference>
<dbReference type="RefSeq" id="WP_020955184.1">
    <property type="nucleotide sequence ID" value="NZ_CP010308.1"/>
</dbReference>
<evidence type="ECO:0000313" key="1">
    <source>
        <dbReference type="EMBL" id="WAZ90575.1"/>
    </source>
</evidence>
<evidence type="ECO:0000313" key="2">
    <source>
        <dbReference type="Proteomes" id="UP001164544"/>
    </source>
</evidence>
<gene>
    <name evidence="1" type="ORF">O5398_00100</name>
</gene>
<organism evidence="1 2">
    <name type="scientific">Borrelia miyamotoi</name>
    <dbReference type="NCBI Taxonomy" id="47466"/>
    <lineage>
        <taxon>Bacteria</taxon>
        <taxon>Pseudomonadati</taxon>
        <taxon>Spirochaetota</taxon>
        <taxon>Spirochaetia</taxon>
        <taxon>Spirochaetales</taxon>
        <taxon>Borreliaceae</taxon>
        <taxon>Borrelia</taxon>
    </lineage>
</organism>
<accession>A0AAQ2WXJ1</accession>
<reference evidence="1" key="1">
    <citation type="submission" date="2022-12" db="EMBL/GenBank/DDBJ databases">
        <title>B. miyamotoi WGS.</title>
        <authorList>
            <person name="Kuleshov K.V."/>
            <person name="Hoornstra D."/>
            <person name="Hovius J.W."/>
            <person name="Platonov A.E."/>
            <person name="Telford S.R. III."/>
        </authorList>
    </citation>
    <scope>NUCLEOTIDE SEQUENCE</scope>
    <source>
        <strain evidence="1">410</strain>
    </source>
</reference>
<dbReference type="EMBL" id="CP114637">
    <property type="protein sequence ID" value="WAZ90575.1"/>
    <property type="molecule type" value="Genomic_DNA"/>
</dbReference>
<sequence length="170" mass="20399">MDIILSKILLVFLLIIPLVPTQGTDKENFEKLNKLYMLYNLNNNLPKELETINAIKNLNLEYYYLLMTKYLLKIKKYEEANNFLKKMKEPKDQNTQNEILLLKLIINEDKINEDEINELLQKDKALDIKIIYQLYNIARIKNDKISLRIKNIILKKYPKSIYSYKIKRNE</sequence>
<proteinExistence type="predicted"/>
<name>A0AAQ2WXJ1_9SPIR</name>
<dbReference type="KEGG" id="bmiy:RJ61_04090"/>